<keyword evidence="1" id="KW-0436">Ligase</keyword>
<dbReference type="AlphaFoldDB" id="A0A3M6QTF3"/>
<evidence type="ECO:0000313" key="5">
    <source>
        <dbReference type="EMBL" id="RMX06306.1"/>
    </source>
</evidence>
<dbReference type="EMBL" id="RDQO01000002">
    <property type="protein sequence ID" value="RMX06306.1"/>
    <property type="molecule type" value="Genomic_DNA"/>
</dbReference>
<dbReference type="RefSeq" id="WP_122227315.1">
    <property type="nucleotide sequence ID" value="NZ_RDQO01000002.1"/>
</dbReference>
<dbReference type="InterPro" id="IPR036615">
    <property type="entry name" value="Mur_ligase_C_dom_sf"/>
</dbReference>
<dbReference type="GO" id="GO:0005524">
    <property type="term" value="F:ATP binding"/>
    <property type="evidence" value="ECO:0007669"/>
    <property type="project" value="UniProtKB-KW"/>
</dbReference>
<protein>
    <recommendedName>
        <fullName evidence="7">Mur ligase central domain-containing protein</fullName>
    </recommendedName>
</protein>
<comment type="caution">
    <text evidence="5">The sequence shown here is derived from an EMBL/GenBank/DDBJ whole genome shotgun (WGS) entry which is preliminary data.</text>
</comment>
<evidence type="ECO:0000313" key="6">
    <source>
        <dbReference type="Proteomes" id="UP000278006"/>
    </source>
</evidence>
<dbReference type="PANTHER" id="PTHR43024:SF1">
    <property type="entry name" value="UDP-N-ACETYLMURAMOYL-TRIPEPTIDE--D-ALANYL-D-ALANINE LIGASE"/>
    <property type="match status" value="1"/>
</dbReference>
<dbReference type="Gene3D" id="3.40.1190.10">
    <property type="entry name" value="Mur-like, catalytic domain"/>
    <property type="match status" value="2"/>
</dbReference>
<feature type="compositionally biased region" description="Low complexity" evidence="4">
    <location>
        <begin position="513"/>
        <end position="529"/>
    </location>
</feature>
<dbReference type="OrthoDB" id="8792336at2"/>
<evidence type="ECO:0008006" key="7">
    <source>
        <dbReference type="Google" id="ProtNLM"/>
    </source>
</evidence>
<keyword evidence="2" id="KW-0547">Nucleotide-binding</keyword>
<keyword evidence="6" id="KW-1185">Reference proteome</keyword>
<feature type="region of interest" description="Disordered" evidence="4">
    <location>
        <begin position="513"/>
        <end position="536"/>
    </location>
</feature>
<keyword evidence="3" id="KW-0067">ATP-binding</keyword>
<accession>A0A3M6QTF3</accession>
<dbReference type="SUPFAM" id="SSF53244">
    <property type="entry name" value="MurD-like peptide ligases, peptide-binding domain"/>
    <property type="match status" value="1"/>
</dbReference>
<reference evidence="5 6" key="1">
    <citation type="submission" date="2018-10" db="EMBL/GenBank/DDBJ databases">
        <title>Draft genome of Cortibacter populi DSM10536.</title>
        <authorList>
            <person name="Bernier A.-M."/>
            <person name="Bernard K."/>
        </authorList>
    </citation>
    <scope>NUCLEOTIDE SEQUENCE [LARGE SCALE GENOMIC DNA]</scope>
    <source>
        <strain evidence="5 6">DSM 105136</strain>
    </source>
</reference>
<evidence type="ECO:0000256" key="3">
    <source>
        <dbReference type="ARBA" id="ARBA00022840"/>
    </source>
</evidence>
<dbReference type="GO" id="GO:0016881">
    <property type="term" value="F:acid-amino acid ligase activity"/>
    <property type="evidence" value="ECO:0007669"/>
    <property type="project" value="InterPro"/>
</dbReference>
<dbReference type="Proteomes" id="UP000278006">
    <property type="component" value="Unassembled WGS sequence"/>
</dbReference>
<dbReference type="InterPro" id="IPR036565">
    <property type="entry name" value="Mur-like_cat_sf"/>
</dbReference>
<name>A0A3M6QTF3_9BURK</name>
<organism evidence="5 6">
    <name type="scientific">Corticibacter populi</name>
    <dbReference type="NCBI Taxonomy" id="1550736"/>
    <lineage>
        <taxon>Bacteria</taxon>
        <taxon>Pseudomonadati</taxon>
        <taxon>Pseudomonadota</taxon>
        <taxon>Betaproteobacteria</taxon>
        <taxon>Burkholderiales</taxon>
        <taxon>Comamonadaceae</taxon>
        <taxon>Corticibacter</taxon>
    </lineage>
</organism>
<gene>
    <name evidence="5" type="ORF">D8I35_07085</name>
</gene>
<dbReference type="InterPro" id="IPR051046">
    <property type="entry name" value="MurCDEF_CellWall_CoF430Synth"/>
</dbReference>
<evidence type="ECO:0000256" key="1">
    <source>
        <dbReference type="ARBA" id="ARBA00022598"/>
    </source>
</evidence>
<sequence length="1019" mass="108661">MDARRAGPSAAESALSQQLAQCRDHVARHVERLPEPYPGCVLFFSVAADDEDALVFHVRGTTPESAWREGATRIRQWAWARQSHALALRVDWVEDITSLPVPPRSGAQSCLLAMDAALALADAGLETAELLHRQLLARTARAWRPLSGKVVQAWPQPSHRPLFGGASTPALLLHLRGIFSMDGQAPISVPVPHSPWASPGAACRTAFVGADAPDTAKPHGCLSAARQLLLRQQSGGVWHSAPALRDHLGITCALLLAQQHAPDPAGQAGVLAALTALDDMQPQERQDPQDPLTDSMTLLTITQCIRHARVALAIPFDQAARLQTQAVRLTQRLQSWLARQPTLPNTAEHVPTLAWVRLALHGATPQPPCGHDTGTPPLVFIAPLMRQWQASPACLNDTWLSMGLHACVQELGGSTLQDGIDPHTLTQWRAFVRERLARLRQNTLRPELAIYLPARLRGQAVFLDTEDMMEDMGTRAAQVPSLVRTAEGTARRLLAQLASERLLALLEQALEQPPAAAGRTGTPATQQTGSLEPPAQPPMHWSAEALARHLGGQWVATAPPQQPAGCRGIDTTRAHHHPGAAVLVRRAGEACGVPPAALPALQPALLVSSSPQALPQAPWPLLHVPAPRLPAGLRALAAAARQRIHAPVIAVTGCAGKTSTARMIAHCLGADASARAAALLAQDTAIQMINWSEAAPCALVELPLRDLAADLPLIAPDVLIITNLPEPVPAPEGMQAADAPLLAIPPAATENGAATWLALAASLLPQAATLVFELRPELAGALPDAQAGGCRSITFGTHPQARLRQLRIEARQLHIQTDGQTHAITLQAHGRHMARDAQAVLAALRALDRPLEQAIPQLAYWQPLPGNGQPERLGHGMVLLDHSGHGHLLSIQAGLAQLETLAPQAPHRLVVLGSMQGDDHGTDAAMRLLAALVRKTPARRVLLHGEVCRGLVCALADLLHVNWYEDLNQLVCSLLRTMRAGDVVLVAGGPAANLCIAADAVRDNIHAGQPQESHSQQSR</sequence>
<dbReference type="Gene3D" id="3.90.190.20">
    <property type="entry name" value="Mur ligase, C-terminal domain"/>
    <property type="match status" value="1"/>
</dbReference>
<proteinExistence type="predicted"/>
<dbReference type="SUPFAM" id="SSF53623">
    <property type="entry name" value="MurD-like peptide ligases, catalytic domain"/>
    <property type="match status" value="1"/>
</dbReference>
<evidence type="ECO:0000256" key="4">
    <source>
        <dbReference type="SAM" id="MobiDB-lite"/>
    </source>
</evidence>
<dbReference type="PANTHER" id="PTHR43024">
    <property type="entry name" value="UDP-N-ACETYLMURAMOYL-TRIPEPTIDE--D-ALANYL-D-ALANINE LIGASE"/>
    <property type="match status" value="1"/>
</dbReference>
<evidence type="ECO:0000256" key="2">
    <source>
        <dbReference type="ARBA" id="ARBA00022741"/>
    </source>
</evidence>